<comment type="caution">
    <text evidence="2">The sequence shown here is derived from an EMBL/GenBank/DDBJ whole genome shotgun (WGS) entry which is preliminary data.</text>
</comment>
<evidence type="ECO:0000313" key="3">
    <source>
        <dbReference type="Proteomes" id="UP000604117"/>
    </source>
</evidence>
<proteinExistence type="predicted"/>
<keyword evidence="3" id="KW-1185">Reference proteome</keyword>
<dbReference type="InterPro" id="IPR002575">
    <property type="entry name" value="Aminoglycoside_PTrfase"/>
</dbReference>
<dbReference type="Pfam" id="PF01636">
    <property type="entry name" value="APH"/>
    <property type="match status" value="1"/>
</dbReference>
<dbReference type="SUPFAM" id="SSF56112">
    <property type="entry name" value="Protein kinase-like (PK-like)"/>
    <property type="match status" value="1"/>
</dbReference>
<dbReference type="Gene3D" id="3.90.1200.10">
    <property type="match status" value="1"/>
</dbReference>
<organism evidence="2 3">
    <name type="scientific">Asanoa siamensis</name>
    <dbReference type="NCBI Taxonomy" id="926357"/>
    <lineage>
        <taxon>Bacteria</taxon>
        <taxon>Bacillati</taxon>
        <taxon>Actinomycetota</taxon>
        <taxon>Actinomycetes</taxon>
        <taxon>Micromonosporales</taxon>
        <taxon>Micromonosporaceae</taxon>
        <taxon>Asanoa</taxon>
    </lineage>
</organism>
<accession>A0ABQ4CUZ8</accession>
<reference evidence="2 3" key="1">
    <citation type="submission" date="2021-01" db="EMBL/GenBank/DDBJ databases">
        <title>Whole genome shotgun sequence of Asanoa siamensis NBRC 107932.</title>
        <authorList>
            <person name="Komaki H."/>
            <person name="Tamura T."/>
        </authorList>
    </citation>
    <scope>NUCLEOTIDE SEQUENCE [LARGE SCALE GENOMIC DNA]</scope>
    <source>
        <strain evidence="2 3">NBRC 107932</strain>
    </source>
</reference>
<feature type="domain" description="Aminoglycoside phosphotransferase" evidence="1">
    <location>
        <begin position="16"/>
        <end position="200"/>
    </location>
</feature>
<evidence type="ECO:0000313" key="2">
    <source>
        <dbReference type="EMBL" id="GIF75102.1"/>
    </source>
</evidence>
<dbReference type="RefSeq" id="WP_203715985.1">
    <property type="nucleotide sequence ID" value="NZ_BONE01000039.1"/>
</dbReference>
<sequence length="244" mass="26464">MGWDVLARWGDDAAAVAPLSGGVANDVWSVRVRGRRAVGRLGTRSDADLAWETSLLAHLDRAGLTVPVPIPTDDGRLFADGLVVMTYVAGVPPETRADWGRVAETLREVHRLTRGWPQRPGWRSSTDLLHVETGTKVDLGAMPAEGVARCRAAWARLAGRRTCVVHGDPDNLGNVRMTADRVGLIDWDESHVDVPDLDLVLPDNAADLDDAAYDVASQASAAWEAAVCWDDDYSVRRLAEVRAV</sequence>
<dbReference type="Proteomes" id="UP000604117">
    <property type="component" value="Unassembled WGS sequence"/>
</dbReference>
<protein>
    <recommendedName>
        <fullName evidence="1">Aminoglycoside phosphotransferase domain-containing protein</fullName>
    </recommendedName>
</protein>
<dbReference type="EMBL" id="BONE01000039">
    <property type="protein sequence ID" value="GIF75102.1"/>
    <property type="molecule type" value="Genomic_DNA"/>
</dbReference>
<name>A0ABQ4CUZ8_9ACTN</name>
<dbReference type="InterPro" id="IPR011009">
    <property type="entry name" value="Kinase-like_dom_sf"/>
</dbReference>
<evidence type="ECO:0000259" key="1">
    <source>
        <dbReference type="Pfam" id="PF01636"/>
    </source>
</evidence>
<dbReference type="Gene3D" id="3.30.200.20">
    <property type="entry name" value="Phosphorylase Kinase, domain 1"/>
    <property type="match status" value="1"/>
</dbReference>
<gene>
    <name evidence="2" type="ORF">Asi02nite_46200</name>
</gene>